<reference evidence="3 4" key="1">
    <citation type="submission" date="2024-02" db="EMBL/GenBank/DDBJ databases">
        <authorList>
            <person name="Chen Y."/>
            <person name="Shah S."/>
            <person name="Dougan E. K."/>
            <person name="Thang M."/>
            <person name="Chan C."/>
        </authorList>
    </citation>
    <scope>NUCLEOTIDE SEQUENCE [LARGE SCALE GENOMIC DNA]</scope>
</reference>
<keyword evidence="4" id="KW-1185">Reference proteome</keyword>
<comment type="caution">
    <text evidence="3">The sequence shown here is derived from an EMBL/GenBank/DDBJ whole genome shotgun (WGS) entry which is preliminary data.</text>
</comment>
<feature type="compositionally biased region" description="Low complexity" evidence="2">
    <location>
        <begin position="556"/>
        <end position="568"/>
    </location>
</feature>
<dbReference type="EMBL" id="CAXAMN010023361">
    <property type="protein sequence ID" value="CAK9077132.1"/>
    <property type="molecule type" value="Genomic_DNA"/>
</dbReference>
<dbReference type="GO" id="GO:0016301">
    <property type="term" value="F:kinase activity"/>
    <property type="evidence" value="ECO:0007669"/>
    <property type="project" value="UniProtKB-KW"/>
</dbReference>
<feature type="compositionally biased region" description="Basic and acidic residues" evidence="2">
    <location>
        <begin position="253"/>
        <end position="264"/>
    </location>
</feature>
<evidence type="ECO:0000313" key="4">
    <source>
        <dbReference type="Proteomes" id="UP001642484"/>
    </source>
</evidence>
<feature type="region of interest" description="Disordered" evidence="2">
    <location>
        <begin position="207"/>
        <end position="283"/>
    </location>
</feature>
<evidence type="ECO:0000313" key="3">
    <source>
        <dbReference type="EMBL" id="CAK9077132.1"/>
    </source>
</evidence>
<accession>A0ABP0PPG6</accession>
<protein>
    <submittedName>
        <fullName evidence="3">Uncharacterized protein</fullName>
    </submittedName>
</protein>
<feature type="region of interest" description="Disordered" evidence="2">
    <location>
        <begin position="555"/>
        <end position="603"/>
    </location>
</feature>
<feature type="coiled-coil region" evidence="1">
    <location>
        <begin position="381"/>
        <end position="550"/>
    </location>
</feature>
<gene>
    <name evidence="3" type="ORF">CCMP2556_LOCUS38022</name>
</gene>
<proteinExistence type="predicted"/>
<evidence type="ECO:0000256" key="2">
    <source>
        <dbReference type="SAM" id="MobiDB-lite"/>
    </source>
</evidence>
<dbReference type="Proteomes" id="UP001642484">
    <property type="component" value="Unassembled WGS sequence"/>
</dbReference>
<feature type="region of interest" description="Disordered" evidence="2">
    <location>
        <begin position="632"/>
        <end position="692"/>
    </location>
</feature>
<keyword evidence="1" id="KW-0175">Coiled coil</keyword>
<sequence>MAHGEKVLSLPSFVQGEGRASLRCILQAEGFNALELRCGLFGSDLELLDANECPEKLGCSRSAVVWAKGQVPGNLELELQLHELPPLLEHLVLATVGRTGSQGGSLYLSISAGRFHHQYKRTQFPERGQSTLVQGSMLAVLSKMPKGWLLQEVVPNIGLTCEQQQDATVRELYWPEVGVAIERTVTSEAGPSKTWLEVFRAYPEGTCASDDETETASHGSPLGSRPELVTSVSPQSSEPEKLEKASLGSGLRESWKAKQREHSGYSHHALPHAPSSLRDRWGQDSSASFDLDFGPPRATPADLELHRHRQKNQDHQDHQVAELCQEAGQLSVNLKLSEDRLRTALRGELTQLQEEKRMFWETERLKENQVLKLRSELDHSMSELAQQNATLRAQREELEQIAQAKATEMSKQERHKGELVALRQELHRMNQQLADEKGAWQQEKQSLQINLNEVMFKAEADKERLQQQIHAHRAEISCCRLEAQEAVEAKQAIARTLANVPTGPTEEASLEVEQMRSELAKIQADFAEELGSARARLAVAERRNKELLESLQGTLQAPPAARFQRPASLPAPPAALPNSEMERRHDSAESRGHVQPQGRRPESDVWKVWAQKNLAEEVPWDFNVPFAHSTGTAEPRTLWDGSKAQSGASDASTMRHLGRLPSAPSAAPSNDSVGDRLRRAAARRRAQGKATRALDEEYARFVKESSRGRPGPQISSRDLMEVRQGIQRSMESLGPVEPFILSDLGSA</sequence>
<name>A0ABP0PPG6_9DINO</name>
<feature type="compositionally biased region" description="Polar residues" evidence="2">
    <location>
        <begin position="643"/>
        <end position="652"/>
    </location>
</feature>
<evidence type="ECO:0000256" key="1">
    <source>
        <dbReference type="SAM" id="Coils"/>
    </source>
</evidence>
<organism evidence="3 4">
    <name type="scientific">Durusdinium trenchii</name>
    <dbReference type="NCBI Taxonomy" id="1381693"/>
    <lineage>
        <taxon>Eukaryota</taxon>
        <taxon>Sar</taxon>
        <taxon>Alveolata</taxon>
        <taxon>Dinophyceae</taxon>
        <taxon>Suessiales</taxon>
        <taxon>Symbiodiniaceae</taxon>
        <taxon>Durusdinium</taxon>
    </lineage>
</organism>
<feature type="compositionally biased region" description="Basic and acidic residues" evidence="2">
    <location>
        <begin position="580"/>
        <end position="592"/>
    </location>
</feature>